<reference evidence="2 3" key="1">
    <citation type="journal article" date="2014" name="J Genomics">
        <title>Draft Genome Sequence of the Extremely Halophilic Phototrophic Purple Sulfur Bacterium Halorhodospira halochloris.</title>
        <authorList>
            <person name="Singh K.S."/>
            <person name="Kirksey J."/>
            <person name="Hoff W.D."/>
            <person name="Deole R."/>
        </authorList>
    </citation>
    <scope>NUCLEOTIDE SEQUENCE [LARGE SCALE GENOMIC DNA]</scope>
    <source>
        <strain evidence="2 3">A</strain>
    </source>
</reference>
<dbReference type="HOGENOM" id="CLU_2012050_0_0_6"/>
<evidence type="ECO:0000313" key="2">
    <source>
        <dbReference type="EMBL" id="AHK80648.1"/>
    </source>
</evidence>
<dbReference type="AlphaFoldDB" id="W8KNE0"/>
<organism evidence="2 3">
    <name type="scientific">Ectothiorhodospira haloalkaliphila</name>
    <dbReference type="NCBI Taxonomy" id="421628"/>
    <lineage>
        <taxon>Bacteria</taxon>
        <taxon>Pseudomonadati</taxon>
        <taxon>Pseudomonadota</taxon>
        <taxon>Gammaproteobacteria</taxon>
        <taxon>Chromatiales</taxon>
        <taxon>Ectothiorhodospiraceae</taxon>
        <taxon>Ectothiorhodospira</taxon>
    </lineage>
</organism>
<sequence length="123" mass="13258">MVCAESSRVQGVPGFDGVQDSSQSGFTPGPDIQCFCMQFIGQTFRVPWQPAERFHGVAGIKAGSGVGKALRDPGALGRGSGRERHHVRWRVAGSDLTRLCCHHHQHGHDEYGPAGRNGQGLRP</sequence>
<gene>
    <name evidence="2" type="ORF">M911_06445</name>
</gene>
<evidence type="ECO:0000313" key="3">
    <source>
        <dbReference type="Proteomes" id="UP000019442"/>
    </source>
</evidence>
<keyword evidence="3" id="KW-1185">Reference proteome</keyword>
<feature type="region of interest" description="Disordered" evidence="1">
    <location>
        <begin position="65"/>
        <end position="84"/>
    </location>
</feature>
<proteinExistence type="predicted"/>
<dbReference type="Proteomes" id="UP000019442">
    <property type="component" value="Chromosome"/>
</dbReference>
<reference evidence="3" key="2">
    <citation type="submission" date="2014-02" db="EMBL/GenBank/DDBJ databases">
        <title>Draft Genome Sequence of extremely halophilic bacteria Halorhodospira halochloris.</title>
        <authorList>
            <person name="Singh K.S."/>
        </authorList>
    </citation>
    <scope>NUCLEOTIDE SEQUENCE [LARGE SCALE GENOMIC DNA]</scope>
    <source>
        <strain evidence="3">A</strain>
    </source>
</reference>
<dbReference type="KEGG" id="hhc:M911_06445"/>
<accession>W8KNE0</accession>
<name>W8KNE0_9GAMM</name>
<protein>
    <submittedName>
        <fullName evidence="2">Uncharacterized protein</fullName>
    </submittedName>
</protein>
<dbReference type="EMBL" id="CP007268">
    <property type="protein sequence ID" value="AHK80648.1"/>
    <property type="molecule type" value="Genomic_DNA"/>
</dbReference>
<evidence type="ECO:0000256" key="1">
    <source>
        <dbReference type="SAM" id="MobiDB-lite"/>
    </source>
</evidence>